<feature type="transmembrane region" description="Helical" evidence="1">
    <location>
        <begin position="112"/>
        <end position="129"/>
    </location>
</feature>
<feature type="transmembrane region" description="Helical" evidence="1">
    <location>
        <begin position="81"/>
        <end position="100"/>
    </location>
</feature>
<sequence length="133" mass="15030">MTTKNTQLVIFRKQVAYRVTFVFYTILITVLSLSTGAQENSTLDMNSYGILYLDKISHALAYAIFAIQAFLLLTSQHLYRILCFAIALYGTLLELVQQTFIPSRMGSIEDAIANIVGVIIGYNISLYYMHSKK</sequence>
<feature type="transmembrane region" description="Helical" evidence="1">
    <location>
        <begin position="56"/>
        <end position="74"/>
    </location>
</feature>
<reference evidence="3 4" key="1">
    <citation type="submission" date="2018-03" db="EMBL/GenBank/DDBJ databases">
        <title>Whole genome sequencing of Histamine producing bacteria.</title>
        <authorList>
            <person name="Butler K."/>
        </authorList>
    </citation>
    <scope>NUCLEOTIDE SEQUENCE [LARGE SCALE GENOMIC DNA]</scope>
    <source>
        <strain evidence="3 4">JCM 13586</strain>
    </source>
</reference>
<evidence type="ECO:0000256" key="1">
    <source>
        <dbReference type="SAM" id="Phobius"/>
    </source>
</evidence>
<evidence type="ECO:0000259" key="2">
    <source>
        <dbReference type="Pfam" id="PF04892"/>
    </source>
</evidence>
<dbReference type="NCBIfam" id="NF037970">
    <property type="entry name" value="vanZ_1"/>
    <property type="match status" value="1"/>
</dbReference>
<keyword evidence="1" id="KW-1133">Transmembrane helix</keyword>
<dbReference type="InterPro" id="IPR006976">
    <property type="entry name" value="VanZ-like"/>
</dbReference>
<name>A0A2T3J2S7_9GAMM</name>
<dbReference type="OrthoDB" id="5830004at2"/>
<evidence type="ECO:0000313" key="3">
    <source>
        <dbReference type="EMBL" id="PSU35566.1"/>
    </source>
</evidence>
<dbReference type="Pfam" id="PF04892">
    <property type="entry name" value="VanZ"/>
    <property type="match status" value="1"/>
</dbReference>
<gene>
    <name evidence="3" type="ORF">C9I99_00660</name>
</gene>
<comment type="caution">
    <text evidence="3">The sequence shown here is derived from an EMBL/GenBank/DDBJ whole genome shotgun (WGS) entry which is preliminary data.</text>
</comment>
<keyword evidence="1" id="KW-0472">Membrane</keyword>
<dbReference type="Proteomes" id="UP000241222">
    <property type="component" value="Unassembled WGS sequence"/>
</dbReference>
<accession>A0A2T3J2S7</accession>
<dbReference type="AlphaFoldDB" id="A0A2T3J2S7"/>
<protein>
    <recommendedName>
        <fullName evidence="2">VanZ-like domain-containing protein</fullName>
    </recommendedName>
</protein>
<feature type="domain" description="VanZ-like" evidence="2">
    <location>
        <begin position="35"/>
        <end position="124"/>
    </location>
</feature>
<feature type="transmembrane region" description="Helical" evidence="1">
    <location>
        <begin position="15"/>
        <end position="36"/>
    </location>
</feature>
<organism evidence="3 4">
    <name type="scientific">Photobacterium lutimaris</name>
    <dbReference type="NCBI Taxonomy" id="388278"/>
    <lineage>
        <taxon>Bacteria</taxon>
        <taxon>Pseudomonadati</taxon>
        <taxon>Pseudomonadota</taxon>
        <taxon>Gammaproteobacteria</taxon>
        <taxon>Vibrionales</taxon>
        <taxon>Vibrionaceae</taxon>
        <taxon>Photobacterium</taxon>
    </lineage>
</organism>
<proteinExistence type="predicted"/>
<keyword evidence="1" id="KW-0812">Transmembrane</keyword>
<evidence type="ECO:0000313" key="4">
    <source>
        <dbReference type="Proteomes" id="UP000241222"/>
    </source>
</evidence>
<keyword evidence="4" id="KW-1185">Reference proteome</keyword>
<dbReference type="EMBL" id="PYMH01000001">
    <property type="protein sequence ID" value="PSU35566.1"/>
    <property type="molecule type" value="Genomic_DNA"/>
</dbReference>